<dbReference type="InterPro" id="IPR027417">
    <property type="entry name" value="P-loop_NTPase"/>
</dbReference>
<evidence type="ECO:0000313" key="1">
    <source>
        <dbReference type="EMBL" id="KAK2556797.1"/>
    </source>
</evidence>
<gene>
    <name evidence="1" type="ORF">P5673_021002</name>
</gene>
<dbReference type="Gene3D" id="3.40.50.300">
    <property type="entry name" value="P-loop containing nucleotide triphosphate hydrolases"/>
    <property type="match status" value="1"/>
</dbReference>
<reference evidence="1" key="2">
    <citation type="journal article" date="2023" name="Science">
        <title>Genomic signatures of disease resistance in endangered staghorn corals.</title>
        <authorList>
            <person name="Vollmer S.V."/>
            <person name="Selwyn J.D."/>
            <person name="Despard B.A."/>
            <person name="Roesel C.L."/>
        </authorList>
    </citation>
    <scope>NUCLEOTIDE SEQUENCE</scope>
    <source>
        <strain evidence="1">K2</strain>
    </source>
</reference>
<dbReference type="Proteomes" id="UP001249851">
    <property type="component" value="Unassembled WGS sequence"/>
</dbReference>
<accession>A0AAD9Q8Q4</accession>
<dbReference type="EMBL" id="JARQWQ010000053">
    <property type="protein sequence ID" value="KAK2556797.1"/>
    <property type="molecule type" value="Genomic_DNA"/>
</dbReference>
<dbReference type="AlphaFoldDB" id="A0AAD9Q8Q4"/>
<organism evidence="1 2">
    <name type="scientific">Acropora cervicornis</name>
    <name type="common">Staghorn coral</name>
    <dbReference type="NCBI Taxonomy" id="6130"/>
    <lineage>
        <taxon>Eukaryota</taxon>
        <taxon>Metazoa</taxon>
        <taxon>Cnidaria</taxon>
        <taxon>Anthozoa</taxon>
        <taxon>Hexacorallia</taxon>
        <taxon>Scleractinia</taxon>
        <taxon>Astrocoeniina</taxon>
        <taxon>Acroporidae</taxon>
        <taxon>Acropora</taxon>
    </lineage>
</organism>
<name>A0AAD9Q8Q4_ACRCE</name>
<dbReference type="SUPFAM" id="SSF52540">
    <property type="entry name" value="P-loop containing nucleoside triphosphate hydrolases"/>
    <property type="match status" value="1"/>
</dbReference>
<comment type="caution">
    <text evidence="1">The sequence shown here is derived from an EMBL/GenBank/DDBJ whole genome shotgun (WGS) entry which is preliminary data.</text>
</comment>
<protein>
    <submittedName>
        <fullName evidence="1">Ras-related protein Rab-32</fullName>
    </submittedName>
</protein>
<sequence>MKAHYLMSSNDFKEQSEGIITTTNKVDDSVSLEDGKEIVSTVEMELTESTDSQDGNAHKERVSTLEMKTFNRNFRSLSQEDHLEETTDKDPVKIACVGGFTGGVSNKGVFIKDYLGIKPAMRIHPFNAIDFYLKKANWRRRDSLKSYSSVILQLSEISDMKLLSAMTQVFFRYSQGAVVFWGPRNADSLMEAVQWRTKIKQETSSAIPCVLVTENLIDNCANSLRWIGPGEIFESELKLDQFCKDHEFSGHFEITSRDWEAGEKSVFGKAVNRLLDEIFDSDKIKDNTCL</sequence>
<keyword evidence="2" id="KW-1185">Reference proteome</keyword>
<reference evidence="1" key="1">
    <citation type="journal article" date="2023" name="G3 (Bethesda)">
        <title>Whole genome assembly and annotation of the endangered Caribbean coral Acropora cervicornis.</title>
        <authorList>
            <person name="Selwyn J.D."/>
            <person name="Vollmer S.V."/>
        </authorList>
    </citation>
    <scope>NUCLEOTIDE SEQUENCE</scope>
    <source>
        <strain evidence="1">K2</strain>
    </source>
</reference>
<proteinExistence type="predicted"/>
<evidence type="ECO:0000313" key="2">
    <source>
        <dbReference type="Proteomes" id="UP001249851"/>
    </source>
</evidence>